<dbReference type="GO" id="GO:0000976">
    <property type="term" value="F:transcription cis-regulatory region binding"/>
    <property type="evidence" value="ECO:0007669"/>
    <property type="project" value="TreeGrafter"/>
</dbReference>
<organism evidence="10 11">
    <name type="scientific">Pseudooceanicola spongiae</name>
    <dbReference type="NCBI Taxonomy" id="2613965"/>
    <lineage>
        <taxon>Bacteria</taxon>
        <taxon>Pseudomonadati</taxon>
        <taxon>Pseudomonadota</taxon>
        <taxon>Alphaproteobacteria</taxon>
        <taxon>Rhodobacterales</taxon>
        <taxon>Paracoccaceae</taxon>
        <taxon>Pseudooceanicola</taxon>
    </lineage>
</organism>
<evidence type="ECO:0000256" key="2">
    <source>
        <dbReference type="ARBA" id="ARBA00023012"/>
    </source>
</evidence>
<dbReference type="PANTHER" id="PTHR48111">
    <property type="entry name" value="REGULATOR OF RPOS"/>
    <property type="match status" value="1"/>
</dbReference>
<evidence type="ECO:0000313" key="11">
    <source>
        <dbReference type="Proteomes" id="UP000594118"/>
    </source>
</evidence>
<evidence type="ECO:0000256" key="4">
    <source>
        <dbReference type="ARBA" id="ARBA00023125"/>
    </source>
</evidence>
<evidence type="ECO:0000259" key="9">
    <source>
        <dbReference type="PROSITE" id="PS51755"/>
    </source>
</evidence>
<gene>
    <name evidence="10" type="ORF">F3W81_07880</name>
</gene>
<evidence type="ECO:0000259" key="8">
    <source>
        <dbReference type="PROSITE" id="PS50110"/>
    </source>
</evidence>
<feature type="domain" description="OmpR/PhoB-type" evidence="9">
    <location>
        <begin position="133"/>
        <end position="236"/>
    </location>
</feature>
<keyword evidence="5" id="KW-0804">Transcription</keyword>
<dbReference type="GO" id="GO:0005829">
    <property type="term" value="C:cytosol"/>
    <property type="evidence" value="ECO:0007669"/>
    <property type="project" value="TreeGrafter"/>
</dbReference>
<evidence type="ECO:0000313" key="10">
    <source>
        <dbReference type="EMBL" id="QOL80739.1"/>
    </source>
</evidence>
<dbReference type="Pfam" id="PF00486">
    <property type="entry name" value="Trans_reg_C"/>
    <property type="match status" value="1"/>
</dbReference>
<keyword evidence="11" id="KW-1185">Reference proteome</keyword>
<protein>
    <submittedName>
        <fullName evidence="10">Response regulator</fullName>
    </submittedName>
</protein>
<dbReference type="GO" id="GO:0000156">
    <property type="term" value="F:phosphorelay response regulator activity"/>
    <property type="evidence" value="ECO:0007669"/>
    <property type="project" value="TreeGrafter"/>
</dbReference>
<dbReference type="Pfam" id="PF00072">
    <property type="entry name" value="Response_reg"/>
    <property type="match status" value="1"/>
</dbReference>
<dbReference type="SUPFAM" id="SSF46894">
    <property type="entry name" value="C-terminal effector domain of the bipartite response regulators"/>
    <property type="match status" value="1"/>
</dbReference>
<dbReference type="EMBL" id="CP045201">
    <property type="protein sequence ID" value="QOL80739.1"/>
    <property type="molecule type" value="Genomic_DNA"/>
</dbReference>
<keyword evidence="2" id="KW-0902">Two-component regulatory system</keyword>
<feature type="DNA-binding region" description="OmpR/PhoB-type" evidence="7">
    <location>
        <begin position="133"/>
        <end position="236"/>
    </location>
</feature>
<dbReference type="InterPro" id="IPR011006">
    <property type="entry name" value="CheY-like_superfamily"/>
</dbReference>
<evidence type="ECO:0000256" key="7">
    <source>
        <dbReference type="PROSITE-ProRule" id="PRU01091"/>
    </source>
</evidence>
<feature type="domain" description="Response regulatory" evidence="8">
    <location>
        <begin position="5"/>
        <end position="118"/>
    </location>
</feature>
<keyword evidence="4 7" id="KW-0238">DNA-binding</keyword>
<evidence type="ECO:0000256" key="6">
    <source>
        <dbReference type="PROSITE-ProRule" id="PRU00169"/>
    </source>
</evidence>
<dbReference type="PROSITE" id="PS51755">
    <property type="entry name" value="OMPR_PHOB"/>
    <property type="match status" value="1"/>
</dbReference>
<dbReference type="GO" id="GO:0032993">
    <property type="term" value="C:protein-DNA complex"/>
    <property type="evidence" value="ECO:0007669"/>
    <property type="project" value="TreeGrafter"/>
</dbReference>
<dbReference type="InterPro" id="IPR039420">
    <property type="entry name" value="WalR-like"/>
</dbReference>
<dbReference type="AlphaFoldDB" id="A0A7L9WKG6"/>
<dbReference type="SUPFAM" id="SSF52172">
    <property type="entry name" value="CheY-like"/>
    <property type="match status" value="1"/>
</dbReference>
<dbReference type="KEGG" id="pshq:F3W81_07880"/>
<keyword evidence="1 6" id="KW-0597">Phosphoprotein</keyword>
<dbReference type="PROSITE" id="PS50110">
    <property type="entry name" value="RESPONSE_REGULATORY"/>
    <property type="match status" value="1"/>
</dbReference>
<dbReference type="SMART" id="SM00448">
    <property type="entry name" value="REC"/>
    <property type="match status" value="1"/>
</dbReference>
<evidence type="ECO:0000256" key="3">
    <source>
        <dbReference type="ARBA" id="ARBA00023015"/>
    </source>
</evidence>
<dbReference type="InterPro" id="IPR036388">
    <property type="entry name" value="WH-like_DNA-bd_sf"/>
</dbReference>
<name>A0A7L9WKG6_9RHOB</name>
<keyword evidence="3" id="KW-0805">Transcription regulation</keyword>
<dbReference type="InterPro" id="IPR016032">
    <property type="entry name" value="Sig_transdc_resp-reg_C-effctor"/>
</dbReference>
<evidence type="ECO:0000256" key="1">
    <source>
        <dbReference type="ARBA" id="ARBA00022553"/>
    </source>
</evidence>
<dbReference type="GO" id="GO:0006355">
    <property type="term" value="P:regulation of DNA-templated transcription"/>
    <property type="evidence" value="ECO:0007669"/>
    <property type="project" value="InterPro"/>
</dbReference>
<dbReference type="InterPro" id="IPR001789">
    <property type="entry name" value="Sig_transdc_resp-reg_receiver"/>
</dbReference>
<dbReference type="CDD" id="cd00383">
    <property type="entry name" value="trans_reg_C"/>
    <property type="match status" value="1"/>
</dbReference>
<dbReference type="CDD" id="cd17574">
    <property type="entry name" value="REC_OmpR"/>
    <property type="match status" value="1"/>
</dbReference>
<dbReference type="InterPro" id="IPR001867">
    <property type="entry name" value="OmpR/PhoB-type_DNA-bd"/>
</dbReference>
<sequence>MTIARLLVVDDDSEMREMLTAFLRRSGFFVLPAATRDEIRAHLAGGRIDLILLDVMLGDDSGVEICAELRAEHDMPIILVSALSADHQRMAGYEVGADDYIAKPFNPQLLLARVRAVLHRARRTPSLVYRRSTGRYAFAGWIYDGKRDEVTSPQGYQVALSRRETELLKVLLANPHIPLTREEIAAALDMCEDGATEASGRAIDVLVGRLRSKIERSAKEPDILKTVRGTGYILAVDVSVAAA</sequence>
<dbReference type="Gene3D" id="6.10.250.690">
    <property type="match status" value="1"/>
</dbReference>
<evidence type="ECO:0000256" key="5">
    <source>
        <dbReference type="ARBA" id="ARBA00023163"/>
    </source>
</evidence>
<reference evidence="10 11" key="1">
    <citation type="submission" date="2019-10" db="EMBL/GenBank/DDBJ databases">
        <title>Pseudopuniceibacterium sp. HQ09 islated from Antarctica.</title>
        <authorList>
            <person name="Liao L."/>
            <person name="Su S."/>
            <person name="Chen B."/>
            <person name="Yu Y."/>
        </authorList>
    </citation>
    <scope>NUCLEOTIDE SEQUENCE [LARGE SCALE GENOMIC DNA]</scope>
    <source>
        <strain evidence="10 11">HQ09</strain>
    </source>
</reference>
<dbReference type="Proteomes" id="UP000594118">
    <property type="component" value="Chromosome"/>
</dbReference>
<proteinExistence type="predicted"/>
<dbReference type="Gene3D" id="1.10.10.10">
    <property type="entry name" value="Winged helix-like DNA-binding domain superfamily/Winged helix DNA-binding domain"/>
    <property type="match status" value="1"/>
</dbReference>
<dbReference type="Gene3D" id="3.40.50.2300">
    <property type="match status" value="1"/>
</dbReference>
<dbReference type="PANTHER" id="PTHR48111:SF4">
    <property type="entry name" value="DNA-BINDING DUAL TRANSCRIPTIONAL REGULATOR OMPR"/>
    <property type="match status" value="1"/>
</dbReference>
<accession>A0A7L9WKG6</accession>
<dbReference type="RefSeq" id="WP_193083060.1">
    <property type="nucleotide sequence ID" value="NZ_CP045201.1"/>
</dbReference>
<dbReference type="SMART" id="SM00862">
    <property type="entry name" value="Trans_reg_C"/>
    <property type="match status" value="1"/>
</dbReference>
<feature type="modified residue" description="4-aspartylphosphate" evidence="6">
    <location>
        <position position="54"/>
    </location>
</feature>